<accession>A0ABT5VIL1</accession>
<keyword evidence="8" id="KW-1185">Reference proteome</keyword>
<evidence type="ECO:0000256" key="1">
    <source>
        <dbReference type="ARBA" id="ARBA00004651"/>
    </source>
</evidence>
<feature type="transmembrane region" description="Helical" evidence="6">
    <location>
        <begin position="52"/>
        <end position="69"/>
    </location>
</feature>
<dbReference type="Proteomes" id="UP001148125">
    <property type="component" value="Unassembled WGS sequence"/>
</dbReference>
<organism evidence="7 8">
    <name type="scientific">Alkalihalobacterium chitinilyticum</name>
    <dbReference type="NCBI Taxonomy" id="2980103"/>
    <lineage>
        <taxon>Bacteria</taxon>
        <taxon>Bacillati</taxon>
        <taxon>Bacillota</taxon>
        <taxon>Bacilli</taxon>
        <taxon>Bacillales</taxon>
        <taxon>Bacillaceae</taxon>
        <taxon>Alkalihalobacterium</taxon>
    </lineage>
</organism>
<dbReference type="InterPro" id="IPR003740">
    <property type="entry name" value="YitT"/>
</dbReference>
<feature type="transmembrane region" description="Helical" evidence="6">
    <location>
        <begin position="110"/>
        <end position="137"/>
    </location>
</feature>
<evidence type="ECO:0000256" key="6">
    <source>
        <dbReference type="SAM" id="Phobius"/>
    </source>
</evidence>
<dbReference type="PANTHER" id="PTHR33545:SF9">
    <property type="entry name" value="UPF0750 MEMBRANE PROTEIN YITE"/>
    <property type="match status" value="1"/>
</dbReference>
<feature type="transmembrane region" description="Helical" evidence="6">
    <location>
        <begin position="81"/>
        <end position="104"/>
    </location>
</feature>
<evidence type="ECO:0000313" key="7">
    <source>
        <dbReference type="EMBL" id="MDE5415296.1"/>
    </source>
</evidence>
<evidence type="ECO:0000256" key="4">
    <source>
        <dbReference type="ARBA" id="ARBA00022989"/>
    </source>
</evidence>
<evidence type="ECO:0000313" key="8">
    <source>
        <dbReference type="Proteomes" id="UP001148125"/>
    </source>
</evidence>
<comment type="caution">
    <text evidence="7">The sequence shown here is derived from an EMBL/GenBank/DDBJ whole genome shotgun (WGS) entry which is preliminary data.</text>
</comment>
<reference evidence="7" key="1">
    <citation type="submission" date="2024-05" db="EMBL/GenBank/DDBJ databases">
        <title>Alkalihalobacillus sp. strain MEB203 novel alkaliphilic bacterium from Lonar Lake, India.</title>
        <authorList>
            <person name="Joshi A."/>
            <person name="Thite S."/>
            <person name="Mengade P."/>
        </authorList>
    </citation>
    <scope>NUCLEOTIDE SEQUENCE</scope>
    <source>
        <strain evidence="7">MEB 203</strain>
    </source>
</reference>
<comment type="subcellular location">
    <subcellularLocation>
        <location evidence="1">Cell membrane</location>
        <topology evidence="1">Multi-pass membrane protein</topology>
    </subcellularLocation>
</comment>
<evidence type="ECO:0000256" key="5">
    <source>
        <dbReference type="ARBA" id="ARBA00023136"/>
    </source>
</evidence>
<proteinExistence type="predicted"/>
<dbReference type="InterPro" id="IPR051461">
    <property type="entry name" value="UPF0750_membrane"/>
</dbReference>
<dbReference type="PANTHER" id="PTHR33545">
    <property type="entry name" value="UPF0750 MEMBRANE PROTEIN YITT-RELATED"/>
    <property type="match status" value="1"/>
</dbReference>
<feature type="transmembrane region" description="Helical" evidence="6">
    <location>
        <begin position="149"/>
        <end position="174"/>
    </location>
</feature>
<evidence type="ECO:0000256" key="2">
    <source>
        <dbReference type="ARBA" id="ARBA00022475"/>
    </source>
</evidence>
<sequence>MSKGFVGASLTIGSILQGLAMSLFLFPHAIPSGGAAGIAILFEHLFSIKYELSLWTFNFLLLAIAYKWIGWFSVIKTLYSVSVTSLTIGLMSSLSLGPLSSVYIDMLLGALIFGFGVSLLFISGASSGGIAIIVHILHKQINVMPGKLLFLFNSAIFLSLAITIDWVILLYALITQFISAKIIDLFYKLFHYYILDGQAAVSK</sequence>
<protein>
    <submittedName>
        <fullName evidence="7">YitT family protein</fullName>
    </submittedName>
</protein>
<keyword evidence="4 6" id="KW-1133">Transmembrane helix</keyword>
<keyword evidence="2" id="KW-1003">Cell membrane</keyword>
<dbReference type="EMBL" id="JAOTPO010000014">
    <property type="protein sequence ID" value="MDE5415296.1"/>
    <property type="molecule type" value="Genomic_DNA"/>
</dbReference>
<evidence type="ECO:0000256" key="3">
    <source>
        <dbReference type="ARBA" id="ARBA00022692"/>
    </source>
</evidence>
<dbReference type="Pfam" id="PF02588">
    <property type="entry name" value="YitT_membrane"/>
    <property type="match status" value="1"/>
</dbReference>
<gene>
    <name evidence="7" type="ORF">N7Z68_18205</name>
</gene>
<dbReference type="RefSeq" id="WP_275119900.1">
    <property type="nucleotide sequence ID" value="NZ_JAOTPO010000014.1"/>
</dbReference>
<keyword evidence="5 6" id="KW-0472">Membrane</keyword>
<name>A0ABT5VIL1_9BACI</name>
<keyword evidence="3 6" id="KW-0812">Transmembrane</keyword>